<proteinExistence type="predicted"/>
<name>A0A8C7D359_ONCKI</name>
<protein>
    <submittedName>
        <fullName evidence="5">Fascin actin-bundling protein 2b, retinal</fullName>
    </submittedName>
</protein>
<dbReference type="Ensembl" id="ENSOKIT00005009193.1">
    <property type="protein sequence ID" value="ENSOKIP00005008655.1"/>
    <property type="gene ID" value="ENSOKIG00005003832.1"/>
</dbReference>
<organism evidence="5 6">
    <name type="scientific">Oncorhynchus kisutch</name>
    <name type="common">Coho salmon</name>
    <name type="synonym">Salmo kisutch</name>
    <dbReference type="NCBI Taxonomy" id="8019"/>
    <lineage>
        <taxon>Eukaryota</taxon>
        <taxon>Metazoa</taxon>
        <taxon>Chordata</taxon>
        <taxon>Craniata</taxon>
        <taxon>Vertebrata</taxon>
        <taxon>Euteleostomi</taxon>
        <taxon>Actinopterygii</taxon>
        <taxon>Neopterygii</taxon>
        <taxon>Teleostei</taxon>
        <taxon>Protacanthopterygii</taxon>
        <taxon>Salmoniformes</taxon>
        <taxon>Salmonidae</taxon>
        <taxon>Salmoninae</taxon>
        <taxon>Oncorhynchus</taxon>
    </lineage>
</organism>
<dbReference type="AlphaFoldDB" id="A0A8C7D359"/>
<evidence type="ECO:0000259" key="4">
    <source>
        <dbReference type="Pfam" id="PF06268"/>
    </source>
</evidence>
<dbReference type="InterPro" id="IPR022768">
    <property type="entry name" value="Fascin-like_dom"/>
</dbReference>
<evidence type="ECO:0000256" key="1">
    <source>
        <dbReference type="ARBA" id="ARBA00004496"/>
    </source>
</evidence>
<accession>A0A8C7D359</accession>
<sequence>MPTNRTNCPLKLQFGLINHESCYLTAEAFGFKVRYDGKVTCEAEVQNRDCRFLIAAQSDGRLALQSEPYLRFFEGSCDYLFCFTQVMTERYTHLRYLVNDGKLSVESGRGTGYTLELKCGKLAFKDCEGKYLSPMGPTGTLRSGRCSKPGKDELFDLEESHPQVVLMAANSKYVSIRQGKTYTTYTVEETQYEHVHHTHINKQYTPLTWSFCF</sequence>
<feature type="domain" description="Fascin-like" evidence="4">
    <location>
        <begin position="95"/>
        <end position="157"/>
    </location>
</feature>
<evidence type="ECO:0000256" key="2">
    <source>
        <dbReference type="ARBA" id="ARBA00022490"/>
    </source>
</evidence>
<dbReference type="GO" id="GO:0051015">
    <property type="term" value="F:actin filament binding"/>
    <property type="evidence" value="ECO:0007669"/>
    <property type="project" value="InterPro"/>
</dbReference>
<dbReference type="InterPro" id="IPR008999">
    <property type="entry name" value="Actin-crosslinking"/>
</dbReference>
<dbReference type="GeneTree" id="ENSGT00950000183157"/>
<keyword evidence="6" id="KW-1185">Reference proteome</keyword>
<keyword evidence="3" id="KW-0009">Actin-binding</keyword>
<dbReference type="Pfam" id="PF06268">
    <property type="entry name" value="Fascin"/>
    <property type="match status" value="1"/>
</dbReference>
<dbReference type="SUPFAM" id="SSF50405">
    <property type="entry name" value="Actin-crosslinking proteins"/>
    <property type="match status" value="2"/>
</dbReference>
<evidence type="ECO:0000256" key="3">
    <source>
        <dbReference type="ARBA" id="ARBA00023203"/>
    </source>
</evidence>
<comment type="subcellular location">
    <subcellularLocation>
        <location evidence="1">Cytoplasm</location>
    </subcellularLocation>
</comment>
<reference evidence="5" key="2">
    <citation type="submission" date="2025-09" db="UniProtKB">
        <authorList>
            <consortium name="Ensembl"/>
        </authorList>
    </citation>
    <scope>IDENTIFICATION</scope>
</reference>
<gene>
    <name evidence="5" type="primary">FSCN2</name>
</gene>
<keyword evidence="2" id="KW-0963">Cytoplasm</keyword>
<dbReference type="Proteomes" id="UP000694557">
    <property type="component" value="Unassembled WGS sequence"/>
</dbReference>
<evidence type="ECO:0000313" key="6">
    <source>
        <dbReference type="Proteomes" id="UP000694557"/>
    </source>
</evidence>
<evidence type="ECO:0000313" key="5">
    <source>
        <dbReference type="Ensembl" id="ENSOKIP00005008655.1"/>
    </source>
</evidence>
<dbReference type="GO" id="GO:0005737">
    <property type="term" value="C:cytoplasm"/>
    <property type="evidence" value="ECO:0007669"/>
    <property type="project" value="UniProtKB-SubCell"/>
</dbReference>
<reference evidence="5" key="1">
    <citation type="submission" date="2025-08" db="UniProtKB">
        <authorList>
            <consortium name="Ensembl"/>
        </authorList>
    </citation>
    <scope>IDENTIFICATION</scope>
</reference>
<dbReference type="FunFam" id="2.80.10.50:FF:000015">
    <property type="entry name" value="Fascin"/>
    <property type="match status" value="1"/>
</dbReference>
<dbReference type="GO" id="GO:0030674">
    <property type="term" value="F:protein-macromolecule adaptor activity"/>
    <property type="evidence" value="ECO:0007669"/>
    <property type="project" value="InterPro"/>
</dbReference>
<dbReference type="Gene3D" id="2.80.10.50">
    <property type="match status" value="2"/>
</dbReference>